<dbReference type="EMBL" id="SJSM01000005">
    <property type="protein sequence ID" value="TCC96532.1"/>
    <property type="molecule type" value="Genomic_DNA"/>
</dbReference>
<dbReference type="AlphaFoldDB" id="A0A4R0NC16"/>
<organism evidence="1 2">
    <name type="scientific">Pedobacter hiemivivus</name>
    <dbReference type="NCBI Taxonomy" id="2530454"/>
    <lineage>
        <taxon>Bacteria</taxon>
        <taxon>Pseudomonadati</taxon>
        <taxon>Bacteroidota</taxon>
        <taxon>Sphingobacteriia</taxon>
        <taxon>Sphingobacteriales</taxon>
        <taxon>Sphingobacteriaceae</taxon>
        <taxon>Pedobacter</taxon>
    </lineage>
</organism>
<keyword evidence="2" id="KW-1185">Reference proteome</keyword>
<dbReference type="Proteomes" id="UP000291117">
    <property type="component" value="Unassembled WGS sequence"/>
</dbReference>
<name>A0A4R0NC16_9SPHI</name>
<sequence length="97" mass="10740">MIAIDNVQPLSPESLFDLLKTEFPAYVNEQLGSNLAVEFAHVADIVNISFPEIIDGNAYTITVGDNNLEITDHTTEGTYNTELLEQHLMEFLTLKAG</sequence>
<protein>
    <submittedName>
        <fullName evidence="1">Uncharacterized protein</fullName>
    </submittedName>
</protein>
<dbReference type="RefSeq" id="WP_131608829.1">
    <property type="nucleotide sequence ID" value="NZ_SJSM01000005.1"/>
</dbReference>
<accession>A0A4R0NC16</accession>
<comment type="caution">
    <text evidence="1">The sequence shown here is derived from an EMBL/GenBank/DDBJ whole genome shotgun (WGS) entry which is preliminary data.</text>
</comment>
<reference evidence="1 2" key="1">
    <citation type="submission" date="2019-02" db="EMBL/GenBank/DDBJ databases">
        <title>Pedobacter sp. RP-3-8 sp. nov., isolated from Arctic soil.</title>
        <authorList>
            <person name="Dahal R.H."/>
        </authorList>
    </citation>
    <scope>NUCLEOTIDE SEQUENCE [LARGE SCALE GENOMIC DNA]</scope>
    <source>
        <strain evidence="1 2">RP-3-8</strain>
    </source>
</reference>
<dbReference type="OrthoDB" id="797404at2"/>
<evidence type="ECO:0000313" key="2">
    <source>
        <dbReference type="Proteomes" id="UP000291117"/>
    </source>
</evidence>
<gene>
    <name evidence="1" type="ORF">EZ444_11165</name>
</gene>
<proteinExistence type="predicted"/>
<evidence type="ECO:0000313" key="1">
    <source>
        <dbReference type="EMBL" id="TCC96532.1"/>
    </source>
</evidence>